<keyword evidence="11" id="KW-1185">Reference proteome</keyword>
<dbReference type="InterPro" id="IPR003593">
    <property type="entry name" value="AAA+_ATPase"/>
</dbReference>
<keyword evidence="6" id="KW-0067">ATP-binding</keyword>
<evidence type="ECO:0000313" key="10">
    <source>
        <dbReference type="EMBL" id="NYS47565.1"/>
    </source>
</evidence>
<evidence type="ECO:0000256" key="5">
    <source>
        <dbReference type="ARBA" id="ARBA00022741"/>
    </source>
</evidence>
<dbReference type="NCBIfam" id="NF010167">
    <property type="entry name" value="PRK13648.1"/>
    <property type="match status" value="1"/>
</dbReference>
<dbReference type="SUPFAM" id="SSF52540">
    <property type="entry name" value="P-loop containing nucleoside triphosphate hydrolases"/>
    <property type="match status" value="1"/>
</dbReference>
<dbReference type="PROSITE" id="PS00211">
    <property type="entry name" value="ABC_TRANSPORTER_1"/>
    <property type="match status" value="1"/>
</dbReference>
<dbReference type="CDD" id="cd03225">
    <property type="entry name" value="ABC_cobalt_CbiO_domain1"/>
    <property type="match status" value="1"/>
</dbReference>
<proteinExistence type="inferred from homology"/>
<evidence type="ECO:0000256" key="4">
    <source>
        <dbReference type="ARBA" id="ARBA00022475"/>
    </source>
</evidence>
<dbReference type="Proteomes" id="UP000531840">
    <property type="component" value="Unassembled WGS sequence"/>
</dbReference>
<dbReference type="InterPro" id="IPR027417">
    <property type="entry name" value="P-loop_NTPase"/>
</dbReference>
<accession>A0ABX2SZ69</accession>
<keyword evidence="4" id="KW-1003">Cell membrane</keyword>
<comment type="caution">
    <text evidence="10">The sequence shown here is derived from an EMBL/GenBank/DDBJ whole genome shotgun (WGS) entry which is preliminary data.</text>
</comment>
<feature type="domain" description="ABC transporter" evidence="9">
    <location>
        <begin position="2"/>
        <end position="236"/>
    </location>
</feature>
<dbReference type="InterPro" id="IPR050095">
    <property type="entry name" value="ECF_ABC_transporter_ATP-bd"/>
</dbReference>
<keyword evidence="3" id="KW-0813">Transport</keyword>
<dbReference type="PANTHER" id="PTHR43553:SF24">
    <property type="entry name" value="ENERGY-COUPLING FACTOR TRANSPORTER ATP-BINDING PROTEIN ECFA1"/>
    <property type="match status" value="1"/>
</dbReference>
<sequence>MLKFNNVTFKYPNSKDVVLDNISFEVEKSEWLTILGNNGSGKSTITKLICGQYNEFEGEIIFKDLHCNRDNYEKILENVSIVFQNPDNQFVGVTVEEDIAFGLENRNIPAEDMDTIIEEMLDIVDMKKYRKSEPKELSGGQKQRVAIASALAVSPKLLILDEATSMLDPLAREQILNYIKYINKEHNITVISITHDVEELKYSDNILLIDSGKIVKKSTSRELYENNNILEEFDLEIPFIDKLKYDFNKSLGKELFNYNEDMEGVVEKVCKLILKK</sequence>
<protein>
    <submittedName>
        <fullName evidence="10">Energy-coupling factor transporter ATPase</fullName>
    </submittedName>
</protein>
<evidence type="ECO:0000256" key="7">
    <source>
        <dbReference type="ARBA" id="ARBA00022967"/>
    </source>
</evidence>
<evidence type="ECO:0000256" key="1">
    <source>
        <dbReference type="ARBA" id="ARBA00004202"/>
    </source>
</evidence>
<dbReference type="InterPro" id="IPR003439">
    <property type="entry name" value="ABC_transporter-like_ATP-bd"/>
</dbReference>
<keyword evidence="7" id="KW-1278">Translocase</keyword>
<dbReference type="EMBL" id="JACBYF010000008">
    <property type="protein sequence ID" value="NYS47565.1"/>
    <property type="molecule type" value="Genomic_DNA"/>
</dbReference>
<organism evidence="10 11">
    <name type="scientific">Gemelliphila palaticanis</name>
    <dbReference type="NCBI Taxonomy" id="81950"/>
    <lineage>
        <taxon>Bacteria</taxon>
        <taxon>Bacillati</taxon>
        <taxon>Bacillota</taxon>
        <taxon>Bacilli</taxon>
        <taxon>Bacillales</taxon>
        <taxon>Gemellaceae</taxon>
        <taxon>Gemelliphila</taxon>
    </lineage>
</organism>
<evidence type="ECO:0000256" key="6">
    <source>
        <dbReference type="ARBA" id="ARBA00022840"/>
    </source>
</evidence>
<evidence type="ECO:0000313" key="11">
    <source>
        <dbReference type="Proteomes" id="UP000531840"/>
    </source>
</evidence>
<name>A0ABX2SZ69_9BACL</name>
<gene>
    <name evidence="10" type="ORF">HZY85_05055</name>
</gene>
<evidence type="ECO:0000259" key="9">
    <source>
        <dbReference type="PROSITE" id="PS50893"/>
    </source>
</evidence>
<dbReference type="InterPro" id="IPR030947">
    <property type="entry name" value="EcfA_1"/>
</dbReference>
<dbReference type="Pfam" id="PF00005">
    <property type="entry name" value="ABC_tran"/>
    <property type="match status" value="1"/>
</dbReference>
<evidence type="ECO:0000256" key="8">
    <source>
        <dbReference type="ARBA" id="ARBA00023136"/>
    </source>
</evidence>
<dbReference type="RefSeq" id="WP_179941354.1">
    <property type="nucleotide sequence ID" value="NZ_JACBYF010000008.1"/>
</dbReference>
<dbReference type="SMART" id="SM00382">
    <property type="entry name" value="AAA"/>
    <property type="match status" value="1"/>
</dbReference>
<reference evidence="10 11" key="1">
    <citation type="submission" date="2020-07" db="EMBL/GenBank/DDBJ databases">
        <title>MOT database genomes.</title>
        <authorList>
            <person name="Joseph S."/>
            <person name="Aduse-Opoku J."/>
            <person name="Hashim A."/>
            <person name="Wade W."/>
            <person name="Curtis M."/>
        </authorList>
    </citation>
    <scope>NUCLEOTIDE SEQUENCE [LARGE SCALE GENOMIC DNA]</scope>
    <source>
        <strain evidence="10 11">CIP 106318</strain>
    </source>
</reference>
<keyword evidence="5" id="KW-0547">Nucleotide-binding</keyword>
<dbReference type="Gene3D" id="3.40.50.300">
    <property type="entry name" value="P-loop containing nucleotide triphosphate hydrolases"/>
    <property type="match status" value="1"/>
</dbReference>
<dbReference type="InterPro" id="IPR015856">
    <property type="entry name" value="ABC_transpr_CbiO/EcfA_su"/>
</dbReference>
<keyword evidence="8" id="KW-0472">Membrane</keyword>
<evidence type="ECO:0000256" key="2">
    <source>
        <dbReference type="ARBA" id="ARBA00005417"/>
    </source>
</evidence>
<dbReference type="PROSITE" id="PS50893">
    <property type="entry name" value="ABC_TRANSPORTER_2"/>
    <property type="match status" value="1"/>
</dbReference>
<evidence type="ECO:0000256" key="3">
    <source>
        <dbReference type="ARBA" id="ARBA00022448"/>
    </source>
</evidence>
<comment type="subcellular location">
    <subcellularLocation>
        <location evidence="1">Cell membrane</location>
        <topology evidence="1">Peripheral membrane protein</topology>
    </subcellularLocation>
</comment>
<dbReference type="InterPro" id="IPR017871">
    <property type="entry name" value="ABC_transporter-like_CS"/>
</dbReference>
<comment type="similarity">
    <text evidence="2">Belongs to the ABC transporter superfamily.</text>
</comment>
<dbReference type="PANTHER" id="PTHR43553">
    <property type="entry name" value="HEAVY METAL TRANSPORTER"/>
    <property type="match status" value="1"/>
</dbReference>
<dbReference type="NCBIfam" id="TIGR04520">
    <property type="entry name" value="ECF_ATPase_1"/>
    <property type="match status" value="1"/>
</dbReference>